<keyword evidence="2" id="KW-1185">Reference proteome</keyword>
<evidence type="ECO:0000313" key="1">
    <source>
        <dbReference type="EMBL" id="GKV34126.1"/>
    </source>
</evidence>
<reference evidence="1 2" key="1">
    <citation type="journal article" date="2021" name="Commun. Biol.">
        <title>The genome of Shorea leprosula (Dipterocarpaceae) highlights the ecological relevance of drought in aseasonal tropical rainforests.</title>
        <authorList>
            <person name="Ng K.K.S."/>
            <person name="Kobayashi M.J."/>
            <person name="Fawcett J.A."/>
            <person name="Hatakeyama M."/>
            <person name="Paape T."/>
            <person name="Ng C.H."/>
            <person name="Ang C.C."/>
            <person name="Tnah L.H."/>
            <person name="Lee C.T."/>
            <person name="Nishiyama T."/>
            <person name="Sese J."/>
            <person name="O'Brien M.J."/>
            <person name="Copetti D."/>
            <person name="Mohd Noor M.I."/>
            <person name="Ong R.C."/>
            <person name="Putra M."/>
            <person name="Sireger I.Z."/>
            <person name="Indrioko S."/>
            <person name="Kosugi Y."/>
            <person name="Izuno A."/>
            <person name="Isagi Y."/>
            <person name="Lee S.L."/>
            <person name="Shimizu K.K."/>
        </authorList>
    </citation>
    <scope>NUCLEOTIDE SEQUENCE [LARGE SCALE GENOMIC DNA]</scope>
    <source>
        <strain evidence="1">214</strain>
    </source>
</reference>
<comment type="caution">
    <text evidence="1">The sequence shown here is derived from an EMBL/GenBank/DDBJ whole genome shotgun (WGS) entry which is preliminary data.</text>
</comment>
<protein>
    <submittedName>
        <fullName evidence="1">Uncharacterized protein</fullName>
    </submittedName>
</protein>
<organism evidence="1 2">
    <name type="scientific">Rubroshorea leprosula</name>
    <dbReference type="NCBI Taxonomy" id="152421"/>
    <lineage>
        <taxon>Eukaryota</taxon>
        <taxon>Viridiplantae</taxon>
        <taxon>Streptophyta</taxon>
        <taxon>Embryophyta</taxon>
        <taxon>Tracheophyta</taxon>
        <taxon>Spermatophyta</taxon>
        <taxon>Magnoliopsida</taxon>
        <taxon>eudicotyledons</taxon>
        <taxon>Gunneridae</taxon>
        <taxon>Pentapetalae</taxon>
        <taxon>rosids</taxon>
        <taxon>malvids</taxon>
        <taxon>Malvales</taxon>
        <taxon>Dipterocarpaceae</taxon>
        <taxon>Rubroshorea</taxon>
    </lineage>
</organism>
<gene>
    <name evidence="1" type="ORF">SLEP1_g42539</name>
</gene>
<sequence length="45" mass="5193">MTLKLKGECSVEISAREHGENKFKKAVMVTIPHNKSVIDFRRYSN</sequence>
<evidence type="ECO:0000313" key="2">
    <source>
        <dbReference type="Proteomes" id="UP001054252"/>
    </source>
</evidence>
<name>A0AAV5LA54_9ROSI</name>
<dbReference type="AlphaFoldDB" id="A0AAV5LA54"/>
<proteinExistence type="predicted"/>
<dbReference type="Proteomes" id="UP001054252">
    <property type="component" value="Unassembled WGS sequence"/>
</dbReference>
<dbReference type="EMBL" id="BPVZ01000104">
    <property type="protein sequence ID" value="GKV34126.1"/>
    <property type="molecule type" value="Genomic_DNA"/>
</dbReference>
<accession>A0AAV5LA54</accession>